<dbReference type="GO" id="GO:0043565">
    <property type="term" value="F:sequence-specific DNA binding"/>
    <property type="evidence" value="ECO:0007669"/>
    <property type="project" value="InterPro"/>
</dbReference>
<proteinExistence type="predicted"/>
<dbReference type="InterPro" id="IPR009057">
    <property type="entry name" value="Homeodomain-like_sf"/>
</dbReference>
<dbReference type="InterPro" id="IPR003313">
    <property type="entry name" value="AraC-bd"/>
</dbReference>
<gene>
    <name evidence="5" type="ORF">BE18_39680</name>
</gene>
<sequence length="281" mass="31129">MPSALPARDPDDPLRIEIARPKALSGVTVARCRNDARRHRSVKDRFASVSFTAGQSEWRARGRAWTATPGALALMLPGEVHREERRDGPARFQVVLFDDALVDEARVSLGGRPFAPRPSLFLERGEPEGAPLLTLHALVRERDADPLALQTALAESLRSVVALTSPGRAERGRPYAWGAPLRRAFELIRERFVTALSLDEIALHVGLDKFQLIRAFRDQLGVTPYAYVTQLRIGRARALLTRGVPPSEIAARVGLYDQSQLNRHFKRIVGITPGQFARAVV</sequence>
<evidence type="ECO:0000256" key="3">
    <source>
        <dbReference type="ARBA" id="ARBA00023163"/>
    </source>
</evidence>
<evidence type="ECO:0000256" key="1">
    <source>
        <dbReference type="ARBA" id="ARBA00023015"/>
    </source>
</evidence>
<name>A0A150R6T8_SORCE</name>
<evidence type="ECO:0000256" key="2">
    <source>
        <dbReference type="ARBA" id="ARBA00023125"/>
    </source>
</evidence>
<dbReference type="EMBL" id="JEMC01004096">
    <property type="protein sequence ID" value="KYF75942.1"/>
    <property type="molecule type" value="Genomic_DNA"/>
</dbReference>
<dbReference type="SUPFAM" id="SSF51215">
    <property type="entry name" value="Regulatory protein AraC"/>
    <property type="match status" value="1"/>
</dbReference>
<keyword evidence="1" id="KW-0805">Transcription regulation</keyword>
<dbReference type="AlphaFoldDB" id="A0A150R6T8"/>
<comment type="caution">
    <text evidence="5">The sequence shown here is derived from an EMBL/GenBank/DDBJ whole genome shotgun (WGS) entry which is preliminary data.</text>
</comment>
<evidence type="ECO:0000313" key="5">
    <source>
        <dbReference type="EMBL" id="KYF75942.1"/>
    </source>
</evidence>
<dbReference type="InterPro" id="IPR037923">
    <property type="entry name" value="HTH-like"/>
</dbReference>
<evidence type="ECO:0000313" key="6">
    <source>
        <dbReference type="Proteomes" id="UP000075515"/>
    </source>
</evidence>
<keyword evidence="3" id="KW-0804">Transcription</keyword>
<organism evidence="5 6">
    <name type="scientific">Sorangium cellulosum</name>
    <name type="common">Polyangium cellulosum</name>
    <dbReference type="NCBI Taxonomy" id="56"/>
    <lineage>
        <taxon>Bacteria</taxon>
        <taxon>Pseudomonadati</taxon>
        <taxon>Myxococcota</taxon>
        <taxon>Polyangia</taxon>
        <taxon>Polyangiales</taxon>
        <taxon>Polyangiaceae</taxon>
        <taxon>Sorangium</taxon>
    </lineage>
</organism>
<feature type="domain" description="HTH araC/xylS-type" evidence="4">
    <location>
        <begin position="182"/>
        <end position="279"/>
    </location>
</feature>
<dbReference type="PROSITE" id="PS01124">
    <property type="entry name" value="HTH_ARAC_FAMILY_2"/>
    <property type="match status" value="1"/>
</dbReference>
<dbReference type="Pfam" id="PF12833">
    <property type="entry name" value="HTH_18"/>
    <property type="match status" value="1"/>
</dbReference>
<dbReference type="InterPro" id="IPR018060">
    <property type="entry name" value="HTH_AraC"/>
</dbReference>
<dbReference type="Proteomes" id="UP000075515">
    <property type="component" value="Unassembled WGS sequence"/>
</dbReference>
<dbReference type="GO" id="GO:0003700">
    <property type="term" value="F:DNA-binding transcription factor activity"/>
    <property type="evidence" value="ECO:0007669"/>
    <property type="project" value="InterPro"/>
</dbReference>
<dbReference type="PANTHER" id="PTHR46796">
    <property type="entry name" value="HTH-TYPE TRANSCRIPTIONAL ACTIVATOR RHAS-RELATED"/>
    <property type="match status" value="1"/>
</dbReference>
<accession>A0A150R6T8</accession>
<evidence type="ECO:0000259" key="4">
    <source>
        <dbReference type="PROSITE" id="PS01124"/>
    </source>
</evidence>
<reference evidence="5 6" key="1">
    <citation type="submission" date="2014-02" db="EMBL/GenBank/DDBJ databases">
        <title>The small core and large imbalanced accessory genome model reveals a collaborative survival strategy of Sorangium cellulosum strains in nature.</title>
        <authorList>
            <person name="Han K."/>
            <person name="Peng R."/>
            <person name="Blom J."/>
            <person name="Li Y.-Z."/>
        </authorList>
    </citation>
    <scope>NUCLEOTIDE SEQUENCE [LARGE SCALE GENOMIC DNA]</scope>
    <source>
        <strain evidence="5 6">So0149</strain>
    </source>
</reference>
<dbReference type="SUPFAM" id="SSF46689">
    <property type="entry name" value="Homeodomain-like"/>
    <property type="match status" value="2"/>
</dbReference>
<dbReference type="Gene3D" id="1.10.10.60">
    <property type="entry name" value="Homeodomain-like"/>
    <property type="match status" value="2"/>
</dbReference>
<dbReference type="SMART" id="SM00342">
    <property type="entry name" value="HTH_ARAC"/>
    <property type="match status" value="1"/>
</dbReference>
<dbReference type="InterPro" id="IPR050204">
    <property type="entry name" value="AraC_XylS_family_regulators"/>
</dbReference>
<dbReference type="PANTHER" id="PTHR46796:SF2">
    <property type="entry name" value="TRANSCRIPTIONAL REGULATORY PROTEIN"/>
    <property type="match status" value="1"/>
</dbReference>
<dbReference type="Pfam" id="PF02311">
    <property type="entry name" value="AraC_binding"/>
    <property type="match status" value="1"/>
</dbReference>
<keyword evidence="2" id="KW-0238">DNA-binding</keyword>
<protein>
    <recommendedName>
        <fullName evidence="4">HTH araC/xylS-type domain-containing protein</fullName>
    </recommendedName>
</protein>